<evidence type="ECO:0000313" key="6">
    <source>
        <dbReference type="RefSeq" id="XP_031416905.1"/>
    </source>
</evidence>
<dbReference type="AlphaFoldDB" id="A0A6P8EYL4"/>
<keyword evidence="1" id="KW-1015">Disulfide bond</keyword>
<evidence type="ECO:0000313" key="5">
    <source>
        <dbReference type="RefSeq" id="XP_031416904.1"/>
    </source>
</evidence>
<dbReference type="Gene3D" id="3.10.100.10">
    <property type="entry name" value="Mannose-Binding Protein A, subunit A"/>
    <property type="match status" value="1"/>
</dbReference>
<reference evidence="5 6" key="1">
    <citation type="submission" date="2025-04" db="UniProtKB">
        <authorList>
            <consortium name="RefSeq"/>
        </authorList>
    </citation>
    <scope>IDENTIFICATION</scope>
</reference>
<dbReference type="OrthoDB" id="441660at2759"/>
<dbReference type="SUPFAM" id="SSF56436">
    <property type="entry name" value="C-type lectin-like"/>
    <property type="match status" value="1"/>
</dbReference>
<evidence type="ECO:0000256" key="1">
    <source>
        <dbReference type="ARBA" id="ARBA00023157"/>
    </source>
</evidence>
<accession>A0A6P8EYL4</accession>
<keyword evidence="2" id="KW-0732">Signal</keyword>
<feature type="signal peptide" evidence="2">
    <location>
        <begin position="1"/>
        <end position="19"/>
    </location>
</feature>
<dbReference type="RefSeq" id="XP_031416905.1">
    <property type="nucleotide sequence ID" value="XM_031561045.2"/>
</dbReference>
<feature type="chain" id="PRO_5044652769" evidence="2">
    <location>
        <begin position="20"/>
        <end position="201"/>
    </location>
</feature>
<sequence>MINKASFLLLSALLICCGAEDTGVLPNQLQMNTDNTNISHSIDYFNLYLTFCFGGKQGLEQEAEVHCLQTCPRYWFRYGTRCFKFVSEARSWAKSESHCVAMGGNLASVHSIVEHSFIQELIREHTQGTPRTWIGGYDAVEEGRWLWSDGSRFDYTDWSPGEPNNQYGGEHCIEINFGGRLLWNDLSCKRLLPSVCAVLSV</sequence>
<dbReference type="PRINTS" id="PR01504">
    <property type="entry name" value="PNCREATITSAP"/>
</dbReference>
<organism evidence="4 6">
    <name type="scientific">Clupea harengus</name>
    <name type="common">Atlantic herring</name>
    <dbReference type="NCBI Taxonomy" id="7950"/>
    <lineage>
        <taxon>Eukaryota</taxon>
        <taxon>Metazoa</taxon>
        <taxon>Chordata</taxon>
        <taxon>Craniata</taxon>
        <taxon>Vertebrata</taxon>
        <taxon>Euteleostomi</taxon>
        <taxon>Actinopterygii</taxon>
        <taxon>Neopterygii</taxon>
        <taxon>Teleostei</taxon>
        <taxon>Clupei</taxon>
        <taxon>Clupeiformes</taxon>
        <taxon>Clupeoidei</taxon>
        <taxon>Clupeidae</taxon>
        <taxon>Clupea</taxon>
    </lineage>
</organism>
<protein>
    <submittedName>
        <fullName evidence="5 6">Ladderlectin-like isoform X1</fullName>
    </submittedName>
</protein>
<dbReference type="KEGG" id="char:116218661"/>
<evidence type="ECO:0000256" key="2">
    <source>
        <dbReference type="SAM" id="SignalP"/>
    </source>
</evidence>
<keyword evidence="4" id="KW-1185">Reference proteome</keyword>
<dbReference type="SMART" id="SM00034">
    <property type="entry name" value="CLECT"/>
    <property type="match status" value="1"/>
</dbReference>
<feature type="domain" description="C-type lectin" evidence="3">
    <location>
        <begin position="78"/>
        <end position="197"/>
    </location>
</feature>
<dbReference type="Pfam" id="PF00059">
    <property type="entry name" value="Lectin_C"/>
    <property type="match status" value="1"/>
</dbReference>
<dbReference type="InterPro" id="IPR001304">
    <property type="entry name" value="C-type_lectin-like"/>
</dbReference>
<evidence type="ECO:0000259" key="3">
    <source>
        <dbReference type="PROSITE" id="PS50041"/>
    </source>
</evidence>
<dbReference type="GeneID" id="116218661"/>
<dbReference type="RefSeq" id="XP_031416904.1">
    <property type="nucleotide sequence ID" value="XM_031561044.2"/>
</dbReference>
<dbReference type="InterPro" id="IPR016187">
    <property type="entry name" value="CTDL_fold"/>
</dbReference>
<dbReference type="InterPro" id="IPR016186">
    <property type="entry name" value="C-type_lectin-like/link_sf"/>
</dbReference>
<dbReference type="PROSITE" id="PS00615">
    <property type="entry name" value="C_TYPE_LECTIN_1"/>
    <property type="match status" value="1"/>
</dbReference>
<dbReference type="PANTHER" id="PTHR22803">
    <property type="entry name" value="MANNOSE, PHOSPHOLIPASE, LECTIN RECEPTOR RELATED"/>
    <property type="match status" value="1"/>
</dbReference>
<dbReference type="PROSITE" id="PS50041">
    <property type="entry name" value="C_TYPE_LECTIN_2"/>
    <property type="match status" value="1"/>
</dbReference>
<proteinExistence type="predicted"/>
<name>A0A6P8EYL4_CLUHA</name>
<dbReference type="InterPro" id="IPR018378">
    <property type="entry name" value="C-type_lectin_CS"/>
</dbReference>
<gene>
    <name evidence="5 6" type="primary">LOC116218661</name>
</gene>
<dbReference type="CDD" id="cd00037">
    <property type="entry name" value="CLECT"/>
    <property type="match status" value="1"/>
</dbReference>
<dbReference type="InterPro" id="IPR050111">
    <property type="entry name" value="C-type_lectin/snaclec_domain"/>
</dbReference>
<evidence type="ECO:0000313" key="4">
    <source>
        <dbReference type="Proteomes" id="UP000515152"/>
    </source>
</evidence>
<dbReference type="Proteomes" id="UP000515152">
    <property type="component" value="Chromosome 23"/>
</dbReference>